<protein>
    <submittedName>
        <fullName evidence="2">DNA repair and recombination protein RAD54-like protein</fullName>
    </submittedName>
</protein>
<dbReference type="AlphaFoldDB" id="A0A392UG00"/>
<proteinExistence type="predicted"/>
<keyword evidence="3" id="KW-1185">Reference proteome</keyword>
<evidence type="ECO:0000313" key="3">
    <source>
        <dbReference type="Proteomes" id="UP000265520"/>
    </source>
</evidence>
<reference evidence="2 3" key="1">
    <citation type="journal article" date="2018" name="Front. Plant Sci.">
        <title>Red Clover (Trifolium pratense) and Zigzag Clover (T. medium) - A Picture of Genomic Similarities and Differences.</title>
        <authorList>
            <person name="Dluhosova J."/>
            <person name="Istvanek J."/>
            <person name="Nedelnik J."/>
            <person name="Repkova J."/>
        </authorList>
    </citation>
    <scope>NUCLEOTIDE SEQUENCE [LARGE SCALE GENOMIC DNA]</scope>
    <source>
        <strain evidence="3">cv. 10/8</strain>
        <tissue evidence="2">Leaf</tissue>
    </source>
</reference>
<dbReference type="EMBL" id="LXQA010803115">
    <property type="protein sequence ID" value="MCI71747.1"/>
    <property type="molecule type" value="Genomic_DNA"/>
</dbReference>
<evidence type="ECO:0000256" key="1">
    <source>
        <dbReference type="SAM" id="MobiDB-lite"/>
    </source>
</evidence>
<organism evidence="2 3">
    <name type="scientific">Trifolium medium</name>
    <dbReference type="NCBI Taxonomy" id="97028"/>
    <lineage>
        <taxon>Eukaryota</taxon>
        <taxon>Viridiplantae</taxon>
        <taxon>Streptophyta</taxon>
        <taxon>Embryophyta</taxon>
        <taxon>Tracheophyta</taxon>
        <taxon>Spermatophyta</taxon>
        <taxon>Magnoliopsida</taxon>
        <taxon>eudicotyledons</taxon>
        <taxon>Gunneridae</taxon>
        <taxon>Pentapetalae</taxon>
        <taxon>rosids</taxon>
        <taxon>fabids</taxon>
        <taxon>Fabales</taxon>
        <taxon>Fabaceae</taxon>
        <taxon>Papilionoideae</taxon>
        <taxon>50 kb inversion clade</taxon>
        <taxon>NPAAA clade</taxon>
        <taxon>Hologalegina</taxon>
        <taxon>IRL clade</taxon>
        <taxon>Trifolieae</taxon>
        <taxon>Trifolium</taxon>
    </lineage>
</organism>
<feature type="region of interest" description="Disordered" evidence="1">
    <location>
        <begin position="41"/>
        <end position="69"/>
    </location>
</feature>
<evidence type="ECO:0000313" key="2">
    <source>
        <dbReference type="EMBL" id="MCI71747.1"/>
    </source>
</evidence>
<sequence>DDDYEVEERKSQNVEALISGNLILKRQSLLPRVLSTNGAASVCRKPFKPPSDASYNSQQDLARRLSARK</sequence>
<name>A0A392UG00_9FABA</name>
<feature type="non-terminal residue" evidence="2">
    <location>
        <position position="69"/>
    </location>
</feature>
<accession>A0A392UG00</accession>
<dbReference type="Proteomes" id="UP000265520">
    <property type="component" value="Unassembled WGS sequence"/>
</dbReference>
<comment type="caution">
    <text evidence="2">The sequence shown here is derived from an EMBL/GenBank/DDBJ whole genome shotgun (WGS) entry which is preliminary data.</text>
</comment>
<feature type="non-terminal residue" evidence="2">
    <location>
        <position position="1"/>
    </location>
</feature>